<feature type="region of interest" description="Disordered" evidence="1">
    <location>
        <begin position="1"/>
        <end position="29"/>
    </location>
</feature>
<reference evidence="2 3" key="1">
    <citation type="submission" date="2014-04" db="EMBL/GenBank/DDBJ databases">
        <authorList>
            <consortium name="DOE Joint Genome Institute"/>
            <person name="Kuo A."/>
            <person name="Kohler A."/>
            <person name="Nagy L.G."/>
            <person name="Floudas D."/>
            <person name="Copeland A."/>
            <person name="Barry K.W."/>
            <person name="Cichocki N."/>
            <person name="Veneault-Fourrey C."/>
            <person name="LaButti K."/>
            <person name="Lindquist E.A."/>
            <person name="Lipzen A."/>
            <person name="Lundell T."/>
            <person name="Morin E."/>
            <person name="Murat C."/>
            <person name="Sun H."/>
            <person name="Tunlid A."/>
            <person name="Henrissat B."/>
            <person name="Grigoriev I.V."/>
            <person name="Hibbett D.S."/>
            <person name="Martin F."/>
            <person name="Nordberg H.P."/>
            <person name="Cantor M.N."/>
            <person name="Hua S.X."/>
        </authorList>
    </citation>
    <scope>NUCLEOTIDE SEQUENCE [LARGE SCALE GENOMIC DNA]</scope>
    <source>
        <strain evidence="2 3">LaAM-08-1</strain>
    </source>
</reference>
<keyword evidence="3" id="KW-1185">Reference proteome</keyword>
<reference evidence="3" key="2">
    <citation type="submission" date="2015-01" db="EMBL/GenBank/DDBJ databases">
        <title>Evolutionary Origins and Diversification of the Mycorrhizal Mutualists.</title>
        <authorList>
            <consortium name="DOE Joint Genome Institute"/>
            <consortium name="Mycorrhizal Genomics Consortium"/>
            <person name="Kohler A."/>
            <person name="Kuo A."/>
            <person name="Nagy L.G."/>
            <person name="Floudas D."/>
            <person name="Copeland A."/>
            <person name="Barry K.W."/>
            <person name="Cichocki N."/>
            <person name="Veneault-Fourrey C."/>
            <person name="LaButti K."/>
            <person name="Lindquist E.A."/>
            <person name="Lipzen A."/>
            <person name="Lundell T."/>
            <person name="Morin E."/>
            <person name="Murat C."/>
            <person name="Riley R."/>
            <person name="Ohm R."/>
            <person name="Sun H."/>
            <person name="Tunlid A."/>
            <person name="Henrissat B."/>
            <person name="Grigoriev I.V."/>
            <person name="Hibbett D.S."/>
            <person name="Martin F."/>
        </authorList>
    </citation>
    <scope>NUCLEOTIDE SEQUENCE [LARGE SCALE GENOMIC DNA]</scope>
    <source>
        <strain evidence="3">LaAM-08-1</strain>
    </source>
</reference>
<proteinExistence type="predicted"/>
<sequence>MPLRKPPRRSYSTRSSPSSIASSQRPPFLWPEDQSSKGLLIRLRLRLSLKDATGPKGFLPLSLVQHLPSPILAPETYRAIVNALDPRDDLHTLLTLASVSKAFYSEAIRAIYFDVGGDMSMSTKRHISFLKSASEVPKLARLVKRYQFTMCESDKGMASTVLNLLQRVLPKLINLIHFSFTGDGVTPAGRILPFSNYHMKSFYWRGIPADEKEVSAFLLCQGSITKVDTTWHDTPLHENALPSLEQLRGPVTTVIAFLRPRSKVRELHWIPGTEDHRIILALIRPTLPAFSSIRILSFGGQAVDVLLSGMMKYLQSVEILELISVKGLDLPGDAWRIPNLSVLVLSKMSGCIYSVVGTNHLQMAKTMFEKNRILDRIDIVVRNHGQIIRGDGDLMYERWSRYSSQSTIVPEAEALAWKYSSFSR</sequence>
<dbReference type="AlphaFoldDB" id="A0A0C9XID7"/>
<evidence type="ECO:0000256" key="1">
    <source>
        <dbReference type="SAM" id="MobiDB-lite"/>
    </source>
</evidence>
<dbReference type="HOGENOM" id="CLU_655632_0_0_1"/>
<evidence type="ECO:0000313" key="3">
    <source>
        <dbReference type="Proteomes" id="UP000054477"/>
    </source>
</evidence>
<feature type="compositionally biased region" description="Low complexity" evidence="1">
    <location>
        <begin position="9"/>
        <end position="27"/>
    </location>
</feature>
<gene>
    <name evidence="2" type="ORF">K443DRAFT_682663</name>
</gene>
<dbReference type="EMBL" id="KN838738">
    <property type="protein sequence ID" value="KIJ95927.1"/>
    <property type="molecule type" value="Genomic_DNA"/>
</dbReference>
<dbReference type="OrthoDB" id="2921984at2759"/>
<accession>A0A0C9XID7</accession>
<evidence type="ECO:0000313" key="2">
    <source>
        <dbReference type="EMBL" id="KIJ95927.1"/>
    </source>
</evidence>
<organism evidence="2 3">
    <name type="scientific">Laccaria amethystina LaAM-08-1</name>
    <dbReference type="NCBI Taxonomy" id="1095629"/>
    <lineage>
        <taxon>Eukaryota</taxon>
        <taxon>Fungi</taxon>
        <taxon>Dikarya</taxon>
        <taxon>Basidiomycota</taxon>
        <taxon>Agaricomycotina</taxon>
        <taxon>Agaricomycetes</taxon>
        <taxon>Agaricomycetidae</taxon>
        <taxon>Agaricales</taxon>
        <taxon>Agaricineae</taxon>
        <taxon>Hydnangiaceae</taxon>
        <taxon>Laccaria</taxon>
    </lineage>
</organism>
<dbReference type="Proteomes" id="UP000054477">
    <property type="component" value="Unassembled WGS sequence"/>
</dbReference>
<evidence type="ECO:0008006" key="4">
    <source>
        <dbReference type="Google" id="ProtNLM"/>
    </source>
</evidence>
<protein>
    <recommendedName>
        <fullName evidence="4">F-box domain-containing protein</fullName>
    </recommendedName>
</protein>
<name>A0A0C9XID7_9AGAR</name>